<evidence type="ECO:0000256" key="1">
    <source>
        <dbReference type="RuleBase" id="RU004349"/>
    </source>
</evidence>
<dbReference type="SUPFAM" id="SSF103491">
    <property type="entry name" value="Preprotein translocase SecY subunit"/>
    <property type="match status" value="1"/>
</dbReference>
<comment type="similarity">
    <text evidence="1">Belongs to the SecY/SEC61-alpha family.</text>
</comment>
<dbReference type="GO" id="GO:0016020">
    <property type="term" value="C:membrane"/>
    <property type="evidence" value="ECO:0007669"/>
    <property type="project" value="InterPro"/>
</dbReference>
<dbReference type="Proteomes" id="UP001314263">
    <property type="component" value="Unassembled WGS sequence"/>
</dbReference>
<accession>A0AAV1HTF4</accession>
<dbReference type="InterPro" id="IPR002208">
    <property type="entry name" value="SecY/SEC61-alpha"/>
</dbReference>
<dbReference type="PANTHER" id="PTHR10906">
    <property type="entry name" value="SECY/SEC61-ALPHA FAMILY MEMBER"/>
    <property type="match status" value="1"/>
</dbReference>
<dbReference type="GO" id="GO:0015031">
    <property type="term" value="P:protein transport"/>
    <property type="evidence" value="ECO:0007669"/>
    <property type="project" value="InterPro"/>
</dbReference>
<keyword evidence="3" id="KW-1185">Reference proteome</keyword>
<evidence type="ECO:0000313" key="2">
    <source>
        <dbReference type="EMBL" id="CAK0739959.1"/>
    </source>
</evidence>
<dbReference type="PIRSF" id="PIRSF004557">
    <property type="entry name" value="SecY"/>
    <property type="match status" value="1"/>
</dbReference>
<organism evidence="2 3">
    <name type="scientific">Coccomyxa viridis</name>
    <dbReference type="NCBI Taxonomy" id="1274662"/>
    <lineage>
        <taxon>Eukaryota</taxon>
        <taxon>Viridiplantae</taxon>
        <taxon>Chlorophyta</taxon>
        <taxon>core chlorophytes</taxon>
        <taxon>Trebouxiophyceae</taxon>
        <taxon>Trebouxiophyceae incertae sedis</taxon>
        <taxon>Coccomyxaceae</taxon>
        <taxon>Coccomyxa</taxon>
    </lineage>
</organism>
<protein>
    <submittedName>
        <fullName evidence="2">Uncharacterized protein</fullName>
    </submittedName>
</protein>
<proteinExistence type="inferred from homology"/>
<gene>
    <name evidence="2" type="ORF">CVIRNUC_001213</name>
</gene>
<dbReference type="AlphaFoldDB" id="A0AAV1HTF4"/>
<sequence length="476" mass="51276">MDQRGKYLSCLGYHRKAYVIDWWRWLTRKIPLLEIASPLLKRAAVCAICLVLSRIGNVIFLPGLDLEAVGSNLTSGAEHAALQGDLQGHLFGLASPLSIYSLGIGPYIDASWLLSGMMLLKFPLRAYRHLNTLRRSGREGASALKLYTQVGALGFAVVLGARRAAELRPYAGRRALFVTDTMLQLVAGAMVLRYAVDQNERAGLGDGIALLICAGIGSRYADLLQRLPAALAAAQAPVWNVGLAVAGCGALVYAATFITKVEKRLPLVYYKRRLKERQKEITHGILPPEPQRAPDYIPLRLTPSGTGSLLMASFVFSLLPACMGWLSPAAASALAALMFSPAVKPWAFGVVVMLTCYLDFSGGSAAHDFSEWLGSVDAGVKGISPGPFTEEFLTREQGTLRLLGSLCMAGLAIAAHLLDATCTRQLGFSLDSLSLILMSGFITTAHRQAQALLRIPRLSRALAQERELLKLSSIGA</sequence>
<dbReference type="Pfam" id="PF00344">
    <property type="entry name" value="SecY"/>
    <property type="match status" value="1"/>
</dbReference>
<dbReference type="Gene3D" id="1.10.3370.10">
    <property type="entry name" value="SecY subunit domain"/>
    <property type="match status" value="1"/>
</dbReference>
<comment type="caution">
    <text evidence="2">The sequence shown here is derived from an EMBL/GenBank/DDBJ whole genome shotgun (WGS) entry which is preliminary data.</text>
</comment>
<dbReference type="InterPro" id="IPR023201">
    <property type="entry name" value="SecY_dom_sf"/>
</dbReference>
<dbReference type="PRINTS" id="PR00303">
    <property type="entry name" value="SECYTRNLCASE"/>
</dbReference>
<name>A0AAV1HTF4_9CHLO</name>
<dbReference type="EMBL" id="CAUYUE010000002">
    <property type="protein sequence ID" value="CAK0739959.1"/>
    <property type="molecule type" value="Genomic_DNA"/>
</dbReference>
<evidence type="ECO:0000313" key="3">
    <source>
        <dbReference type="Proteomes" id="UP001314263"/>
    </source>
</evidence>
<reference evidence="2 3" key="1">
    <citation type="submission" date="2023-10" db="EMBL/GenBank/DDBJ databases">
        <authorList>
            <person name="Maclean D."/>
            <person name="Macfadyen A."/>
        </authorList>
    </citation>
    <scope>NUCLEOTIDE SEQUENCE [LARGE SCALE GENOMIC DNA]</scope>
</reference>